<comment type="subunit">
    <text evidence="3 8">Homodimer and heterodimers.</text>
</comment>
<feature type="transmembrane region" description="Helical" evidence="8">
    <location>
        <begin position="54"/>
        <end position="78"/>
    </location>
</feature>
<evidence type="ECO:0000256" key="2">
    <source>
        <dbReference type="ARBA" id="ARBA00007651"/>
    </source>
</evidence>
<evidence type="ECO:0000259" key="9">
    <source>
        <dbReference type="Pfam" id="PF04535"/>
    </source>
</evidence>
<evidence type="ECO:0000256" key="7">
    <source>
        <dbReference type="ARBA" id="ARBA00023136"/>
    </source>
</evidence>
<proteinExistence type="inferred from homology"/>
<keyword evidence="5 8" id="KW-0812">Transmembrane</keyword>
<dbReference type="GO" id="GO:0005886">
    <property type="term" value="C:plasma membrane"/>
    <property type="evidence" value="ECO:0007669"/>
    <property type="project" value="UniProtKB-SubCell"/>
</dbReference>
<feature type="transmembrane region" description="Helical" evidence="8">
    <location>
        <begin position="12"/>
        <end position="34"/>
    </location>
</feature>
<accession>A0A9Q0J2V0</accession>
<feature type="transmembrane region" description="Helical" evidence="8">
    <location>
        <begin position="99"/>
        <end position="116"/>
    </location>
</feature>
<protein>
    <recommendedName>
        <fullName evidence="8">CASP-like protein</fullName>
    </recommendedName>
</protein>
<reference evidence="10" key="1">
    <citation type="submission" date="2022-02" db="EMBL/GenBank/DDBJ databases">
        <authorList>
            <person name="Henning P.M."/>
            <person name="McCubbin A.G."/>
            <person name="Shore J.S."/>
        </authorList>
    </citation>
    <scope>NUCLEOTIDE SEQUENCE</scope>
    <source>
        <strain evidence="10">F60SS</strain>
        <tissue evidence="10">Leaves</tissue>
    </source>
</reference>
<evidence type="ECO:0000313" key="10">
    <source>
        <dbReference type="EMBL" id="KAJ4826052.1"/>
    </source>
</evidence>
<gene>
    <name evidence="10" type="ORF">Tsubulata_039489</name>
</gene>
<evidence type="ECO:0000256" key="6">
    <source>
        <dbReference type="ARBA" id="ARBA00022989"/>
    </source>
</evidence>
<sequence length="179" mass="19650">MGSKTWAISTLLLRILTLLACVGCMVAFIINTFRDPLFNNGSKATFKDLKTYRFVFSTAAIRAAYSLLQLPPALYLVSTGKRLIRKEWWPELDFYGDEVISLILAMGVGAGFAVSFEVKRLFNNLFGAFAGAGVQETEAANSAYNNFFDKGIIATAILFLGFVCLAGLSVLSSFNRTKK</sequence>
<keyword evidence="6 8" id="KW-1133">Transmembrane helix</keyword>
<keyword evidence="7 8" id="KW-0472">Membrane</keyword>
<evidence type="ECO:0000256" key="3">
    <source>
        <dbReference type="ARBA" id="ARBA00011489"/>
    </source>
</evidence>
<feature type="transmembrane region" description="Helical" evidence="8">
    <location>
        <begin position="152"/>
        <end position="174"/>
    </location>
</feature>
<comment type="similarity">
    <text evidence="2 8">Belongs to the Casparian strip membrane proteins (CASP) family.</text>
</comment>
<name>A0A9Q0J2V0_9ROSI</name>
<organism evidence="10 11">
    <name type="scientific">Turnera subulata</name>
    <dbReference type="NCBI Taxonomy" id="218843"/>
    <lineage>
        <taxon>Eukaryota</taxon>
        <taxon>Viridiplantae</taxon>
        <taxon>Streptophyta</taxon>
        <taxon>Embryophyta</taxon>
        <taxon>Tracheophyta</taxon>
        <taxon>Spermatophyta</taxon>
        <taxon>Magnoliopsida</taxon>
        <taxon>eudicotyledons</taxon>
        <taxon>Gunneridae</taxon>
        <taxon>Pentapetalae</taxon>
        <taxon>rosids</taxon>
        <taxon>fabids</taxon>
        <taxon>Malpighiales</taxon>
        <taxon>Passifloraceae</taxon>
        <taxon>Turnera</taxon>
    </lineage>
</organism>
<dbReference type="Pfam" id="PF04535">
    <property type="entry name" value="CASP_dom"/>
    <property type="match status" value="1"/>
</dbReference>
<evidence type="ECO:0000256" key="1">
    <source>
        <dbReference type="ARBA" id="ARBA00004651"/>
    </source>
</evidence>
<dbReference type="Proteomes" id="UP001141552">
    <property type="component" value="Unassembled WGS sequence"/>
</dbReference>
<keyword evidence="11" id="KW-1185">Reference proteome</keyword>
<comment type="caution">
    <text evidence="10">The sequence shown here is derived from an EMBL/GenBank/DDBJ whole genome shotgun (WGS) entry which is preliminary data.</text>
</comment>
<evidence type="ECO:0000256" key="4">
    <source>
        <dbReference type="ARBA" id="ARBA00022475"/>
    </source>
</evidence>
<dbReference type="InterPro" id="IPR006702">
    <property type="entry name" value="CASP_dom"/>
</dbReference>
<evidence type="ECO:0000256" key="8">
    <source>
        <dbReference type="RuleBase" id="RU361233"/>
    </source>
</evidence>
<dbReference type="OrthoDB" id="685197at2759"/>
<dbReference type="PANTHER" id="PTHR33573:SF17">
    <property type="entry name" value="CASP-LIKE PROTEIN 4D1"/>
    <property type="match status" value="1"/>
</dbReference>
<keyword evidence="4 8" id="KW-1003">Cell membrane</keyword>
<evidence type="ECO:0000256" key="5">
    <source>
        <dbReference type="ARBA" id="ARBA00022692"/>
    </source>
</evidence>
<evidence type="ECO:0000313" key="11">
    <source>
        <dbReference type="Proteomes" id="UP001141552"/>
    </source>
</evidence>
<comment type="subcellular location">
    <subcellularLocation>
        <location evidence="1 8">Cell membrane</location>
        <topology evidence="1 8">Multi-pass membrane protein</topology>
    </subcellularLocation>
</comment>
<dbReference type="PANTHER" id="PTHR33573">
    <property type="entry name" value="CASP-LIKE PROTEIN 4A4"/>
    <property type="match status" value="1"/>
</dbReference>
<feature type="domain" description="Casparian strip membrane protein" evidence="9">
    <location>
        <begin position="5"/>
        <end position="118"/>
    </location>
</feature>
<dbReference type="EMBL" id="JAKUCV010006753">
    <property type="protein sequence ID" value="KAJ4826052.1"/>
    <property type="molecule type" value="Genomic_DNA"/>
</dbReference>
<dbReference type="AlphaFoldDB" id="A0A9Q0J2V0"/>
<reference evidence="10" key="2">
    <citation type="journal article" date="2023" name="Plants (Basel)">
        <title>Annotation of the Turnera subulata (Passifloraceae) Draft Genome Reveals the S-Locus Evolved after the Divergence of Turneroideae from Passifloroideae in a Stepwise Manner.</title>
        <authorList>
            <person name="Henning P.M."/>
            <person name="Roalson E.H."/>
            <person name="Mir W."/>
            <person name="McCubbin A.G."/>
            <person name="Shore J.S."/>
        </authorList>
    </citation>
    <scope>NUCLEOTIDE SEQUENCE</scope>
    <source>
        <strain evidence="10">F60SS</strain>
    </source>
</reference>